<dbReference type="EMBL" id="UINC01019331">
    <property type="protein sequence ID" value="SVA81819.1"/>
    <property type="molecule type" value="Genomic_DNA"/>
</dbReference>
<evidence type="ECO:0000256" key="4">
    <source>
        <dbReference type="ARBA" id="ARBA00022741"/>
    </source>
</evidence>
<dbReference type="Gene3D" id="1.20.1560.10">
    <property type="entry name" value="ABC transporter type 1, transmembrane domain"/>
    <property type="match status" value="1"/>
</dbReference>
<dbReference type="FunFam" id="3.40.50.300:FF:000186">
    <property type="entry name" value="ATP-binding cassette sub-family B member 7, mitochondrial"/>
    <property type="match status" value="1"/>
</dbReference>
<keyword evidence="7 8" id="KW-0472">Membrane</keyword>
<dbReference type="Gene3D" id="3.40.50.300">
    <property type="entry name" value="P-loop containing nucleotide triphosphate hydrolases"/>
    <property type="match status" value="1"/>
</dbReference>
<dbReference type="InterPro" id="IPR039421">
    <property type="entry name" value="Type_1_exporter"/>
</dbReference>
<proteinExistence type="predicted"/>
<feature type="transmembrane region" description="Helical" evidence="8">
    <location>
        <begin position="188"/>
        <end position="207"/>
    </location>
</feature>
<dbReference type="InterPro" id="IPR003439">
    <property type="entry name" value="ABC_transporter-like_ATP-bd"/>
</dbReference>
<evidence type="ECO:0000256" key="3">
    <source>
        <dbReference type="ARBA" id="ARBA00022692"/>
    </source>
</evidence>
<dbReference type="InterPro" id="IPR011527">
    <property type="entry name" value="ABC1_TM_dom"/>
</dbReference>
<dbReference type="GO" id="GO:0016887">
    <property type="term" value="F:ATP hydrolysis activity"/>
    <property type="evidence" value="ECO:0007669"/>
    <property type="project" value="InterPro"/>
</dbReference>
<keyword evidence="3 8" id="KW-0812">Transmembrane</keyword>
<feature type="transmembrane region" description="Helical" evidence="8">
    <location>
        <begin position="40"/>
        <end position="61"/>
    </location>
</feature>
<evidence type="ECO:0000256" key="2">
    <source>
        <dbReference type="ARBA" id="ARBA00022448"/>
    </source>
</evidence>
<evidence type="ECO:0000259" key="10">
    <source>
        <dbReference type="PROSITE" id="PS50929"/>
    </source>
</evidence>
<dbReference type="GO" id="GO:0005524">
    <property type="term" value="F:ATP binding"/>
    <property type="evidence" value="ECO:0007669"/>
    <property type="project" value="UniProtKB-KW"/>
</dbReference>
<keyword evidence="5" id="KW-0067">ATP-binding</keyword>
<dbReference type="AlphaFoldDB" id="A0A381YXY1"/>
<evidence type="ECO:0000256" key="7">
    <source>
        <dbReference type="ARBA" id="ARBA00023136"/>
    </source>
</evidence>
<dbReference type="PROSITE" id="PS50893">
    <property type="entry name" value="ABC_TRANSPORTER_2"/>
    <property type="match status" value="1"/>
</dbReference>
<evidence type="ECO:0000313" key="11">
    <source>
        <dbReference type="EMBL" id="SVA81819.1"/>
    </source>
</evidence>
<accession>A0A381YXY1</accession>
<dbReference type="InterPro" id="IPR036640">
    <property type="entry name" value="ABC1_TM_sf"/>
</dbReference>
<feature type="domain" description="ABC transmembrane type-1" evidence="10">
    <location>
        <begin position="41"/>
        <end position="331"/>
    </location>
</feature>
<dbReference type="PROSITE" id="PS50929">
    <property type="entry name" value="ABC_TM1F"/>
    <property type="match status" value="1"/>
</dbReference>
<evidence type="ECO:0008006" key="12">
    <source>
        <dbReference type="Google" id="ProtNLM"/>
    </source>
</evidence>
<dbReference type="PANTHER" id="PTHR24221">
    <property type="entry name" value="ATP-BINDING CASSETTE SUB-FAMILY B"/>
    <property type="match status" value="1"/>
</dbReference>
<dbReference type="CDD" id="cd18582">
    <property type="entry name" value="ABC_6TM_ATM1_ABCB7"/>
    <property type="match status" value="1"/>
</dbReference>
<organism evidence="11">
    <name type="scientific">marine metagenome</name>
    <dbReference type="NCBI Taxonomy" id="408172"/>
    <lineage>
        <taxon>unclassified sequences</taxon>
        <taxon>metagenomes</taxon>
        <taxon>ecological metagenomes</taxon>
    </lineage>
</organism>
<dbReference type="SUPFAM" id="SSF52540">
    <property type="entry name" value="P-loop containing nucleoside triphosphate hydrolases"/>
    <property type="match status" value="1"/>
</dbReference>
<dbReference type="Pfam" id="PF00005">
    <property type="entry name" value="ABC_tran"/>
    <property type="match status" value="1"/>
</dbReference>
<evidence type="ECO:0000256" key="8">
    <source>
        <dbReference type="SAM" id="Phobius"/>
    </source>
</evidence>
<gene>
    <name evidence="11" type="ORF">METZ01_LOCUS134673</name>
</gene>
<dbReference type="GO" id="GO:0006879">
    <property type="term" value="P:intracellular iron ion homeostasis"/>
    <property type="evidence" value="ECO:0007669"/>
    <property type="project" value="TreeGrafter"/>
</dbReference>
<feature type="transmembrane region" description="Helical" evidence="8">
    <location>
        <begin position="160"/>
        <end position="182"/>
    </location>
</feature>
<keyword evidence="6 8" id="KW-1133">Transmembrane helix</keyword>
<evidence type="ECO:0000256" key="1">
    <source>
        <dbReference type="ARBA" id="ARBA00004225"/>
    </source>
</evidence>
<dbReference type="InterPro" id="IPR003593">
    <property type="entry name" value="AAA+_ATPase"/>
</dbReference>
<dbReference type="SMART" id="SM00382">
    <property type="entry name" value="AAA"/>
    <property type="match status" value="1"/>
</dbReference>
<keyword evidence="2" id="KW-0813">Transport</keyword>
<dbReference type="GO" id="GO:0140359">
    <property type="term" value="F:ABC-type transporter activity"/>
    <property type="evidence" value="ECO:0007669"/>
    <property type="project" value="InterPro"/>
</dbReference>
<feature type="transmembrane region" description="Helical" evidence="8">
    <location>
        <begin position="277"/>
        <end position="293"/>
    </location>
</feature>
<evidence type="ECO:0000259" key="9">
    <source>
        <dbReference type="PROSITE" id="PS50893"/>
    </source>
</evidence>
<dbReference type="GO" id="GO:0005743">
    <property type="term" value="C:mitochondrial inner membrane"/>
    <property type="evidence" value="ECO:0007669"/>
    <property type="project" value="TreeGrafter"/>
</dbReference>
<feature type="domain" description="ABC transporter" evidence="9">
    <location>
        <begin position="365"/>
        <end position="599"/>
    </location>
</feature>
<dbReference type="PANTHER" id="PTHR24221:SF402">
    <property type="entry name" value="IRON-SULFUR CLUSTERS TRANSPORTER ABCB7, MITOCHONDRIAL"/>
    <property type="match status" value="1"/>
</dbReference>
<evidence type="ECO:0000256" key="6">
    <source>
        <dbReference type="ARBA" id="ARBA00022989"/>
    </source>
</evidence>
<dbReference type="Pfam" id="PF00664">
    <property type="entry name" value="ABC_membrane"/>
    <property type="match status" value="1"/>
</dbReference>
<protein>
    <recommendedName>
        <fullName evidence="12">ABC transporter domain-containing protein</fullName>
    </recommendedName>
</protein>
<reference evidence="11" key="1">
    <citation type="submission" date="2018-05" db="EMBL/GenBank/DDBJ databases">
        <authorList>
            <person name="Lanie J.A."/>
            <person name="Ng W.-L."/>
            <person name="Kazmierczak K.M."/>
            <person name="Andrzejewski T.M."/>
            <person name="Davidsen T.M."/>
            <person name="Wayne K.J."/>
            <person name="Tettelin H."/>
            <person name="Glass J.I."/>
            <person name="Rusch D."/>
            <person name="Podicherti R."/>
            <person name="Tsui H.-C.T."/>
            <person name="Winkler M.E."/>
        </authorList>
    </citation>
    <scope>NUCLEOTIDE SEQUENCE</scope>
</reference>
<name>A0A381YXY1_9ZZZZ</name>
<dbReference type="InterPro" id="IPR027417">
    <property type="entry name" value="P-loop_NTPase"/>
</dbReference>
<keyword evidence="4" id="KW-0547">Nucleotide-binding</keyword>
<comment type="subcellular location">
    <subcellularLocation>
        <location evidence="1">Mitochondrion membrane</location>
        <topology evidence="1">Multi-pass membrane protein</topology>
    </subcellularLocation>
</comment>
<sequence>MAFSEPLTIDGVEKRTPLQTIRAVLPFLWPKDRPEMQGRVIIALVCLLLGRTANVYGPIVLKDLIDSLETLVTTTSVEQAVGDLMELTLLYGLMVLLPGALTEIRAAVFTPVSEFAQRVIGLKAFSHLHYLSMRFHLDRKTGGLSRAIERGTRALQQVTGLFAFNIAPTIFEISLVAIYLAISYPVKYVAVILLAIASYIAFTLLFTEWRTRFRRDMVTQESRATSIGVDSLLNFETVKYFGNEKYEGNRYNDALERYQEAAVKSQTTLGLLNGGQLIVRVICQIAILVLAIQDYAAGRLSTGEVVMLNTFMLQLFIPLGFLGSSYRMIRQALVDMEYLFQLLDLKPEIRDKEDATPLKIDKGHVSFDAVDFSYESGTIALKDISFTIDQGKTAAVVGPSGAGKSTLSRLLYRFYEAQQGSIRIDGQNIEGVTQTSLRSAVGIVPQDTVLFNDTIRYNIRYGKPNATDKEVETAARMASIHDFITSLPQSYETRVGERGLKLSGGEKQRVAIARTLLKDPAVLVLDEATSALDIKTERDIQSALIEVSKNRTTLVIAHRLSTIVNADEILVLNDGHIIERGSHLELVDAAGTYAEMWRRQKEAADEIEKIQEIFSGDELKSLQIETSKMGAD</sequence>
<dbReference type="SUPFAM" id="SSF90123">
    <property type="entry name" value="ABC transporter transmembrane region"/>
    <property type="match status" value="1"/>
</dbReference>
<dbReference type="PROSITE" id="PS00211">
    <property type="entry name" value="ABC_TRANSPORTER_1"/>
    <property type="match status" value="1"/>
</dbReference>
<feature type="transmembrane region" description="Helical" evidence="8">
    <location>
        <begin position="305"/>
        <end position="323"/>
    </location>
</feature>
<dbReference type="InterPro" id="IPR017871">
    <property type="entry name" value="ABC_transporter-like_CS"/>
</dbReference>
<feature type="transmembrane region" description="Helical" evidence="8">
    <location>
        <begin position="89"/>
        <end position="108"/>
    </location>
</feature>
<evidence type="ECO:0000256" key="5">
    <source>
        <dbReference type="ARBA" id="ARBA00022840"/>
    </source>
</evidence>